<feature type="chain" id="PRO_5045515741" description="Fibronectin type-III domain-containing protein" evidence="6">
    <location>
        <begin position="29"/>
        <end position="330"/>
    </location>
</feature>
<dbReference type="InterPro" id="IPR013783">
    <property type="entry name" value="Ig-like_fold"/>
</dbReference>
<dbReference type="EMBL" id="BAAALT010000351">
    <property type="protein sequence ID" value="GAA1838129.1"/>
    <property type="molecule type" value="Genomic_DNA"/>
</dbReference>
<evidence type="ECO:0000256" key="1">
    <source>
        <dbReference type="ARBA" id="ARBA00022737"/>
    </source>
</evidence>
<organism evidence="8 9">
    <name type="scientific">Luedemannella flava</name>
    <dbReference type="NCBI Taxonomy" id="349316"/>
    <lineage>
        <taxon>Bacteria</taxon>
        <taxon>Bacillati</taxon>
        <taxon>Actinomycetota</taxon>
        <taxon>Actinomycetes</taxon>
        <taxon>Micromonosporales</taxon>
        <taxon>Micromonosporaceae</taxon>
        <taxon>Luedemannella</taxon>
    </lineage>
</organism>
<keyword evidence="1" id="KW-0677">Repeat</keyword>
<evidence type="ECO:0000256" key="6">
    <source>
        <dbReference type="SAM" id="SignalP"/>
    </source>
</evidence>
<keyword evidence="6" id="KW-0732">Signal</keyword>
<feature type="domain" description="Fibronectin type-III" evidence="7">
    <location>
        <begin position="130"/>
        <end position="219"/>
    </location>
</feature>
<dbReference type="SMART" id="SM00060">
    <property type="entry name" value="FN3"/>
    <property type="match status" value="2"/>
</dbReference>
<evidence type="ECO:0000256" key="3">
    <source>
        <dbReference type="ARBA" id="ARBA00023295"/>
    </source>
</evidence>
<dbReference type="Gene3D" id="2.60.40.10">
    <property type="entry name" value="Immunoglobulins"/>
    <property type="match status" value="2"/>
</dbReference>
<protein>
    <recommendedName>
        <fullName evidence="7">Fibronectin type-III domain-containing protein</fullName>
    </recommendedName>
</protein>
<evidence type="ECO:0000259" key="7">
    <source>
        <dbReference type="PROSITE" id="PS50853"/>
    </source>
</evidence>
<evidence type="ECO:0000256" key="4">
    <source>
        <dbReference type="ARBA" id="ARBA00023326"/>
    </source>
</evidence>
<dbReference type="Proteomes" id="UP001500218">
    <property type="component" value="Unassembled WGS sequence"/>
</dbReference>
<dbReference type="SUPFAM" id="SSF49265">
    <property type="entry name" value="Fibronectin type III"/>
    <property type="match status" value="1"/>
</dbReference>
<keyword evidence="9" id="KW-1185">Reference proteome</keyword>
<dbReference type="Gene3D" id="2.60.40.290">
    <property type="match status" value="1"/>
</dbReference>
<feature type="domain" description="Fibronectin type-III" evidence="7">
    <location>
        <begin position="38"/>
        <end position="123"/>
    </location>
</feature>
<evidence type="ECO:0000256" key="5">
    <source>
        <dbReference type="SAM" id="MobiDB-lite"/>
    </source>
</evidence>
<dbReference type="PANTHER" id="PTHR46708:SF2">
    <property type="entry name" value="FIBRONECTIN TYPE-III DOMAIN-CONTAINING PROTEIN"/>
    <property type="match status" value="1"/>
</dbReference>
<name>A0ABN2MWP8_9ACTN</name>
<dbReference type="CDD" id="cd00063">
    <property type="entry name" value="FN3"/>
    <property type="match status" value="2"/>
</dbReference>
<dbReference type="PANTHER" id="PTHR46708">
    <property type="entry name" value="TENASCIN"/>
    <property type="match status" value="1"/>
</dbReference>
<accession>A0ABN2MWP8</accession>
<reference evidence="8 9" key="1">
    <citation type="journal article" date="2019" name="Int. J. Syst. Evol. Microbiol.">
        <title>The Global Catalogue of Microorganisms (GCM) 10K type strain sequencing project: providing services to taxonomists for standard genome sequencing and annotation.</title>
        <authorList>
            <consortium name="The Broad Institute Genomics Platform"/>
            <consortium name="The Broad Institute Genome Sequencing Center for Infectious Disease"/>
            <person name="Wu L."/>
            <person name="Ma J."/>
        </authorList>
    </citation>
    <scope>NUCLEOTIDE SEQUENCE [LARGE SCALE GENOMIC DNA]</scope>
    <source>
        <strain evidence="8 9">JCM 13250</strain>
    </source>
</reference>
<gene>
    <name evidence="8" type="ORF">GCM10009682_63380</name>
</gene>
<keyword evidence="2" id="KW-0119">Carbohydrate metabolism</keyword>
<dbReference type="InterPro" id="IPR008965">
    <property type="entry name" value="CBM2/CBM3_carb-bd_dom_sf"/>
</dbReference>
<dbReference type="InterPro" id="IPR001919">
    <property type="entry name" value="CBD2"/>
</dbReference>
<comment type="caution">
    <text evidence="8">The sequence shown here is derived from an EMBL/GenBank/DDBJ whole genome shotgun (WGS) entry which is preliminary data.</text>
</comment>
<dbReference type="SUPFAM" id="SSF49384">
    <property type="entry name" value="Carbohydrate-binding domain"/>
    <property type="match status" value="1"/>
</dbReference>
<keyword evidence="4" id="KW-0624">Polysaccharide degradation</keyword>
<dbReference type="RefSeq" id="WP_344140523.1">
    <property type="nucleotide sequence ID" value="NZ_BAAALT010000351.1"/>
</dbReference>
<dbReference type="Pfam" id="PF00553">
    <property type="entry name" value="CBM_2"/>
    <property type="match status" value="1"/>
</dbReference>
<dbReference type="InterPro" id="IPR003961">
    <property type="entry name" value="FN3_dom"/>
</dbReference>
<evidence type="ECO:0000256" key="2">
    <source>
        <dbReference type="ARBA" id="ARBA00023277"/>
    </source>
</evidence>
<dbReference type="PROSITE" id="PS50853">
    <property type="entry name" value="FN3"/>
    <property type="match status" value="2"/>
</dbReference>
<dbReference type="InterPro" id="IPR036116">
    <property type="entry name" value="FN3_sf"/>
</dbReference>
<evidence type="ECO:0000313" key="9">
    <source>
        <dbReference type="Proteomes" id="UP001500218"/>
    </source>
</evidence>
<feature type="region of interest" description="Disordered" evidence="5">
    <location>
        <begin position="110"/>
        <end position="130"/>
    </location>
</feature>
<sequence length="330" mass="34247">MLLRARTLLVLLVAAAVTAATGPATAWAAPRDVHPPTRPGTPVVTSLEPDAVGLAWAPSRDDRGVVAYDVYQKPGRLVGTTAGTGFTVGGLSPATAYAFHVVARDTRNASAPSRPVAVTTPARDSDPPTVPGTPTLTGVTAISFSVAWAPSTDVSGFLYLVHIYDAAGNPVGRPETANTAITVNYLTPDTVYMVRISARDRWDNYSALSAPLTLRTLPDPGGPICRAVETSQGASSSLVSLSITNLSTTYWTAWTLEWDFAGDQQIAPSQASFFAQTGRHVVAHVSTPISSGAGPVMPGGRWDTMVLLTGAAGATPVLANVAVNGQACVR</sequence>
<dbReference type="InterPro" id="IPR012291">
    <property type="entry name" value="CBM2_carb-bd_dom_sf"/>
</dbReference>
<evidence type="ECO:0000313" key="8">
    <source>
        <dbReference type="EMBL" id="GAA1838129.1"/>
    </source>
</evidence>
<dbReference type="Pfam" id="PF00041">
    <property type="entry name" value="fn3"/>
    <property type="match status" value="1"/>
</dbReference>
<feature type="signal peptide" evidence="6">
    <location>
        <begin position="1"/>
        <end position="28"/>
    </location>
</feature>
<keyword evidence="3" id="KW-0326">Glycosidase</keyword>
<dbReference type="InterPro" id="IPR050991">
    <property type="entry name" value="ECM_Regulatory_Proteins"/>
</dbReference>
<proteinExistence type="predicted"/>
<keyword evidence="3" id="KW-0378">Hydrolase</keyword>